<evidence type="ECO:0000256" key="14">
    <source>
        <dbReference type="RuleBase" id="RU003848"/>
    </source>
</evidence>
<keyword evidence="7 13" id="KW-1133">Transmembrane helix</keyword>
<protein>
    <recommendedName>
        <fullName evidence="13">ATP synthase subunit b</fullName>
    </recommendedName>
    <alternativeName>
        <fullName evidence="13">ATP synthase F(0) sector subunit b</fullName>
    </alternativeName>
    <alternativeName>
        <fullName evidence="13">ATPase subunit I</fullName>
    </alternativeName>
    <alternativeName>
        <fullName evidence="13">F-type ATPase subunit b</fullName>
        <shortName evidence="13">F-ATPase subunit b</shortName>
    </alternativeName>
</protein>
<dbReference type="NCBIfam" id="TIGR01144">
    <property type="entry name" value="ATP_synt_b"/>
    <property type="match status" value="1"/>
</dbReference>
<evidence type="ECO:0000256" key="8">
    <source>
        <dbReference type="ARBA" id="ARBA00023065"/>
    </source>
</evidence>
<keyword evidence="8 13" id="KW-0406">Ion transport</keyword>
<dbReference type="InterPro" id="IPR028987">
    <property type="entry name" value="ATP_synth_B-like_membr_sf"/>
</dbReference>
<dbReference type="HAMAP" id="MF_01398">
    <property type="entry name" value="ATP_synth_b_bprime"/>
    <property type="match status" value="1"/>
</dbReference>
<sequence length="153" mass="17444">MESIVSTFHIDWKIIIAQAVNFAVVFVVLYIFALKPLQKLMTERSERINKGLTDAKANALMLEQSKKEHEEILAKARVEAQKIFESGKKETEGKKIEMIEEAKQEVATIIVSGRRTLEMDKIKIVADAKKEIVELTMLTTEKLLKSKQNLNDL</sequence>
<dbReference type="CDD" id="cd06503">
    <property type="entry name" value="ATP-synt_Fo_b"/>
    <property type="match status" value="1"/>
</dbReference>
<evidence type="ECO:0000256" key="4">
    <source>
        <dbReference type="ARBA" id="ARBA00022547"/>
    </source>
</evidence>
<dbReference type="GO" id="GO:0012505">
    <property type="term" value="C:endomembrane system"/>
    <property type="evidence" value="ECO:0007669"/>
    <property type="project" value="UniProtKB-SubCell"/>
</dbReference>
<dbReference type="SUPFAM" id="SSF81573">
    <property type="entry name" value="F1F0 ATP synthase subunit B, membrane domain"/>
    <property type="match status" value="1"/>
</dbReference>
<dbReference type="GO" id="GO:0045259">
    <property type="term" value="C:proton-transporting ATP synthase complex"/>
    <property type="evidence" value="ECO:0007669"/>
    <property type="project" value="UniProtKB-KW"/>
</dbReference>
<keyword evidence="5 13" id="KW-0812">Transmembrane</keyword>
<keyword evidence="10 13" id="KW-0066">ATP synthesis</keyword>
<keyword evidence="6 13" id="KW-0375">Hydrogen ion transport</keyword>
<dbReference type="Gene3D" id="6.10.250.1580">
    <property type="match status" value="1"/>
</dbReference>
<comment type="subunit">
    <text evidence="13">F-type ATPases have 2 components, F(1) - the catalytic core - and F(0) - the membrane proton channel. F(1) has five subunits: alpha(3), beta(3), gamma(1), delta(1), epsilon(1). F(0) has three main subunits: a(1), b(2) and c(10-14). The alpha and beta chains form an alternating ring which encloses part of the gamma chain. F(1) is attached to F(0) by a central stalk formed by the gamma and epsilon chains, while a peripheral stalk is formed by the delta and b chains.</text>
</comment>
<proteinExistence type="inferred from homology"/>
<keyword evidence="9 13" id="KW-0472">Membrane</keyword>
<evidence type="ECO:0000313" key="16">
    <source>
        <dbReference type="Proteomes" id="UP000178645"/>
    </source>
</evidence>
<evidence type="ECO:0000256" key="11">
    <source>
        <dbReference type="ARBA" id="ARBA00025198"/>
    </source>
</evidence>
<dbReference type="EMBL" id="MFVU01000013">
    <property type="protein sequence ID" value="OGJ02069.1"/>
    <property type="molecule type" value="Genomic_DNA"/>
</dbReference>
<gene>
    <name evidence="13" type="primary">atpF</name>
    <name evidence="15" type="ORF">A3G53_03240</name>
</gene>
<keyword evidence="4 13" id="KW-0138">CF(0)</keyword>
<organism evidence="15 16">
    <name type="scientific">Candidatus Nomurabacteria bacterium RIFCSPLOWO2_12_FULL_44_11</name>
    <dbReference type="NCBI Taxonomy" id="1801796"/>
    <lineage>
        <taxon>Bacteria</taxon>
        <taxon>Candidatus Nomuraibacteriota</taxon>
    </lineage>
</organism>
<dbReference type="Pfam" id="PF00430">
    <property type="entry name" value="ATP-synt_B"/>
    <property type="match status" value="1"/>
</dbReference>
<evidence type="ECO:0000256" key="5">
    <source>
        <dbReference type="ARBA" id="ARBA00022692"/>
    </source>
</evidence>
<dbReference type="AlphaFoldDB" id="A0A1F6Y6V0"/>
<dbReference type="InterPro" id="IPR050059">
    <property type="entry name" value="ATP_synthase_B_chain"/>
</dbReference>
<evidence type="ECO:0000256" key="13">
    <source>
        <dbReference type="HAMAP-Rule" id="MF_01398"/>
    </source>
</evidence>
<dbReference type="InterPro" id="IPR002146">
    <property type="entry name" value="ATP_synth_b/b'su_bac/chlpt"/>
</dbReference>
<name>A0A1F6Y6V0_9BACT</name>
<evidence type="ECO:0000256" key="12">
    <source>
        <dbReference type="ARBA" id="ARBA00037847"/>
    </source>
</evidence>
<feature type="transmembrane region" description="Helical" evidence="13">
    <location>
        <begin position="12"/>
        <end position="34"/>
    </location>
</feature>
<comment type="function">
    <text evidence="13">Component of the F(0) channel, it forms part of the peripheral stalk, linking F(1) to F(0).</text>
</comment>
<dbReference type="GO" id="GO:0046933">
    <property type="term" value="F:proton-transporting ATP synthase activity, rotational mechanism"/>
    <property type="evidence" value="ECO:0007669"/>
    <property type="project" value="UniProtKB-UniRule"/>
</dbReference>
<comment type="caution">
    <text evidence="15">The sequence shown here is derived from an EMBL/GenBank/DDBJ whole genome shotgun (WGS) entry which is preliminary data.</text>
</comment>
<comment type="subcellular location">
    <subcellularLocation>
        <location evidence="13">Cell membrane</location>
        <topology evidence="13">Single-pass membrane protein</topology>
    </subcellularLocation>
    <subcellularLocation>
        <location evidence="12">Endomembrane system</location>
        <topology evidence="12">Single-pass membrane protein</topology>
    </subcellularLocation>
</comment>
<evidence type="ECO:0000256" key="2">
    <source>
        <dbReference type="ARBA" id="ARBA00022448"/>
    </source>
</evidence>
<dbReference type="GO" id="GO:0046961">
    <property type="term" value="F:proton-transporting ATPase activity, rotational mechanism"/>
    <property type="evidence" value="ECO:0007669"/>
    <property type="project" value="TreeGrafter"/>
</dbReference>
<dbReference type="Proteomes" id="UP000178645">
    <property type="component" value="Unassembled WGS sequence"/>
</dbReference>
<evidence type="ECO:0000256" key="10">
    <source>
        <dbReference type="ARBA" id="ARBA00023310"/>
    </source>
</evidence>
<comment type="similarity">
    <text evidence="1 13 14">Belongs to the ATPase B chain family.</text>
</comment>
<dbReference type="InterPro" id="IPR005864">
    <property type="entry name" value="ATP_synth_F0_bsu_bac"/>
</dbReference>
<evidence type="ECO:0000313" key="15">
    <source>
        <dbReference type="EMBL" id="OGJ02069.1"/>
    </source>
</evidence>
<dbReference type="PANTHER" id="PTHR33445:SF1">
    <property type="entry name" value="ATP SYNTHASE SUBUNIT B"/>
    <property type="match status" value="1"/>
</dbReference>
<accession>A0A1F6Y6V0</accession>
<evidence type="ECO:0000256" key="6">
    <source>
        <dbReference type="ARBA" id="ARBA00022781"/>
    </source>
</evidence>
<evidence type="ECO:0000256" key="7">
    <source>
        <dbReference type="ARBA" id="ARBA00022989"/>
    </source>
</evidence>
<evidence type="ECO:0000256" key="1">
    <source>
        <dbReference type="ARBA" id="ARBA00005513"/>
    </source>
</evidence>
<keyword evidence="3 13" id="KW-1003">Cell membrane</keyword>
<dbReference type="PANTHER" id="PTHR33445">
    <property type="entry name" value="ATP SYNTHASE SUBUNIT B', CHLOROPLASTIC"/>
    <property type="match status" value="1"/>
</dbReference>
<evidence type="ECO:0000256" key="3">
    <source>
        <dbReference type="ARBA" id="ARBA00022475"/>
    </source>
</evidence>
<dbReference type="GO" id="GO:0005886">
    <property type="term" value="C:plasma membrane"/>
    <property type="evidence" value="ECO:0007669"/>
    <property type="project" value="UniProtKB-SubCell"/>
</dbReference>
<reference evidence="15 16" key="1">
    <citation type="journal article" date="2016" name="Nat. Commun.">
        <title>Thousands of microbial genomes shed light on interconnected biogeochemical processes in an aquifer system.</title>
        <authorList>
            <person name="Anantharaman K."/>
            <person name="Brown C.T."/>
            <person name="Hug L.A."/>
            <person name="Sharon I."/>
            <person name="Castelle C.J."/>
            <person name="Probst A.J."/>
            <person name="Thomas B.C."/>
            <person name="Singh A."/>
            <person name="Wilkins M.J."/>
            <person name="Karaoz U."/>
            <person name="Brodie E.L."/>
            <person name="Williams K.H."/>
            <person name="Hubbard S.S."/>
            <person name="Banfield J.F."/>
        </authorList>
    </citation>
    <scope>NUCLEOTIDE SEQUENCE [LARGE SCALE GENOMIC DNA]</scope>
</reference>
<keyword evidence="2 13" id="KW-0813">Transport</keyword>
<comment type="function">
    <text evidence="11 13">F(1)F(0) ATP synthase produces ATP from ADP in the presence of a proton or sodium gradient. F-type ATPases consist of two structural domains, F(1) containing the extramembraneous catalytic core and F(0) containing the membrane proton channel, linked together by a central stalk and a peripheral stalk. During catalysis, ATP synthesis in the catalytic domain of F(1) is coupled via a rotary mechanism of the central stalk subunits to proton translocation.</text>
</comment>
<evidence type="ECO:0000256" key="9">
    <source>
        <dbReference type="ARBA" id="ARBA00023136"/>
    </source>
</evidence>